<proteinExistence type="predicted"/>
<reference evidence="1 2" key="1">
    <citation type="submission" date="2014-02" db="EMBL/GenBank/DDBJ databases">
        <authorList>
            <person name="Chen C."/>
            <person name="Conrad T.A."/>
            <person name="Zhou Z."/>
            <person name="Lai Z."/>
            <person name="Zhong G."/>
        </authorList>
    </citation>
    <scope>NUCLEOTIDE SEQUENCE [LARGE SCALE GENOMIC DNA]</scope>
    <source>
        <strain evidence="1 2">Nigg3-28</strain>
    </source>
</reference>
<gene>
    <name evidence="1" type="ORF">BD36_02220</name>
</gene>
<organism evidence="1 2">
    <name type="scientific">Chlamydia muridarum</name>
    <dbReference type="NCBI Taxonomy" id="83560"/>
    <lineage>
        <taxon>Bacteria</taxon>
        <taxon>Pseudomonadati</taxon>
        <taxon>Chlamydiota</taxon>
        <taxon>Chlamydiia</taxon>
        <taxon>Chlamydiales</taxon>
        <taxon>Chlamydiaceae</taxon>
        <taxon>Chlamydia/Chlamydophila group</taxon>
        <taxon>Chlamydia</taxon>
    </lineage>
</organism>
<dbReference type="STRING" id="83560.NC80_02070"/>
<dbReference type="KEGG" id="cmm:NC80_02070"/>
<evidence type="ECO:0000313" key="1">
    <source>
        <dbReference type="EMBL" id="AJR10495.1"/>
    </source>
</evidence>
<dbReference type="PATRIC" id="fig|83560.10.peg.424"/>
<dbReference type="AlphaFoldDB" id="A0A069ZRE8"/>
<accession>A0A069ZRE8</accession>
<dbReference type="OMA" id="NCALPKE"/>
<dbReference type="RefSeq" id="WP_010230412.1">
    <property type="nucleotide sequence ID" value="NZ_CP007217.1"/>
</dbReference>
<dbReference type="KEGG" id="cmx:DNC_02090"/>
<sequence length="280" mass="30518">MSASDKIINDCRFDFDTTVHGDLLASNLTTEGDITAKTVSATETFSVGRDVDVKTKDIVVDGLTGAGGYDLTTQGKISINLKGNRLSNVKRPVNDTEPVPANYIRTPEYFFCSLKYGARIEWSQGSILPLVGPSRLVYQSSRIGKFIRFADFSVNNNSIKVDPTGTKGLQLLSRGLYIINVGIGKRWGWNNGYGGDYCLGIPGGVGYSESSTFSRGGYYASTAVGTAIHIRNKLANPDEIPIADQEAMKTLLEIRYTSKDDYSILSTFYLGVLVYPEVGE</sequence>
<protein>
    <submittedName>
        <fullName evidence="1">Uncharacterized protein</fullName>
    </submittedName>
</protein>
<dbReference type="EMBL" id="CP007217">
    <property type="protein sequence ID" value="AJR10495.1"/>
    <property type="molecule type" value="Genomic_DNA"/>
</dbReference>
<dbReference type="GeneID" id="1245772"/>
<evidence type="ECO:0000313" key="2">
    <source>
        <dbReference type="Proteomes" id="UP000260363"/>
    </source>
</evidence>
<name>A0A069ZRE8_CHLMR</name>
<dbReference type="KEGG" id="cmg:NC81_02085"/>
<dbReference type="Proteomes" id="UP000260363">
    <property type="component" value="Chromosome"/>
</dbReference>